<reference evidence="4 5" key="1">
    <citation type="submission" date="2024-09" db="EMBL/GenBank/DDBJ databases">
        <title>Rethinking Asexuality: The Enigmatic Case of Functional Sexual Genes in Lepraria (Stereocaulaceae).</title>
        <authorList>
            <person name="Doellman M."/>
            <person name="Sun Y."/>
            <person name="Barcenas-Pena A."/>
            <person name="Lumbsch H.T."/>
            <person name="Grewe F."/>
        </authorList>
    </citation>
    <scope>NUCLEOTIDE SEQUENCE [LARGE SCALE GENOMIC DNA]</scope>
    <source>
        <strain evidence="4 5">Mercado 3170</strain>
    </source>
</reference>
<feature type="domain" description="Histidine-specific methyltransferase SAM-dependent" evidence="3">
    <location>
        <begin position="6"/>
        <end position="123"/>
    </location>
</feature>
<sequence length="124" mass="13840">MSLHPFKHVRCHDLIGTFADVRSCLQSTKNIDRPKFLVSLGSPIGNLTASEATKFLNGFRETLYRKKSSVTELQSSKARLFSTVLIGIDSCKPEKGVRAAYDNPDGLNAEFLLNVFEHVNKLLE</sequence>
<organism evidence="4 5">
    <name type="scientific">Stereocaulon virgatum</name>
    <dbReference type="NCBI Taxonomy" id="373712"/>
    <lineage>
        <taxon>Eukaryota</taxon>
        <taxon>Fungi</taxon>
        <taxon>Dikarya</taxon>
        <taxon>Ascomycota</taxon>
        <taxon>Pezizomycotina</taxon>
        <taxon>Lecanoromycetes</taxon>
        <taxon>OSLEUM clade</taxon>
        <taxon>Lecanoromycetidae</taxon>
        <taxon>Lecanorales</taxon>
        <taxon>Lecanorineae</taxon>
        <taxon>Stereocaulaceae</taxon>
        <taxon>Stereocaulon</taxon>
    </lineage>
</organism>
<evidence type="ECO:0000256" key="2">
    <source>
        <dbReference type="ARBA" id="ARBA00022679"/>
    </source>
</evidence>
<keyword evidence="1" id="KW-0489">Methyltransferase</keyword>
<dbReference type="Gene3D" id="3.40.50.150">
    <property type="entry name" value="Vaccinia Virus protein VP39"/>
    <property type="match status" value="1"/>
</dbReference>
<evidence type="ECO:0000313" key="4">
    <source>
        <dbReference type="EMBL" id="KAL2036362.1"/>
    </source>
</evidence>
<dbReference type="InterPro" id="IPR029063">
    <property type="entry name" value="SAM-dependent_MTases_sf"/>
</dbReference>
<dbReference type="EMBL" id="JBEFKJ010000175">
    <property type="protein sequence ID" value="KAL2036362.1"/>
    <property type="molecule type" value="Genomic_DNA"/>
</dbReference>
<dbReference type="Pfam" id="PF10017">
    <property type="entry name" value="Methyltransf_33"/>
    <property type="match status" value="1"/>
</dbReference>
<evidence type="ECO:0000259" key="3">
    <source>
        <dbReference type="Pfam" id="PF10017"/>
    </source>
</evidence>
<dbReference type="PANTHER" id="PTHR43397">
    <property type="entry name" value="ERGOTHIONEINE BIOSYNTHESIS PROTEIN 1"/>
    <property type="match status" value="1"/>
</dbReference>
<evidence type="ECO:0000256" key="1">
    <source>
        <dbReference type="ARBA" id="ARBA00022603"/>
    </source>
</evidence>
<accession>A0ABR3ZWG0</accession>
<dbReference type="InterPro" id="IPR051128">
    <property type="entry name" value="EgtD_Methyltrsf_superfamily"/>
</dbReference>
<comment type="caution">
    <text evidence="4">The sequence shown here is derived from an EMBL/GenBank/DDBJ whole genome shotgun (WGS) entry which is preliminary data.</text>
</comment>
<keyword evidence="2" id="KW-0808">Transferase</keyword>
<gene>
    <name evidence="4" type="ORF">N7G274_010922</name>
</gene>
<proteinExistence type="predicted"/>
<dbReference type="InterPro" id="IPR019257">
    <property type="entry name" value="MeTrfase_dom"/>
</dbReference>
<evidence type="ECO:0000313" key="5">
    <source>
        <dbReference type="Proteomes" id="UP001590950"/>
    </source>
</evidence>
<name>A0ABR3ZWG0_9LECA</name>
<keyword evidence="5" id="KW-1185">Reference proteome</keyword>
<protein>
    <recommendedName>
        <fullName evidence="3">Histidine-specific methyltransferase SAM-dependent domain-containing protein</fullName>
    </recommendedName>
</protein>
<dbReference type="Proteomes" id="UP001590950">
    <property type="component" value="Unassembled WGS sequence"/>
</dbReference>
<dbReference type="PANTHER" id="PTHR43397:SF1">
    <property type="entry name" value="ERGOTHIONEINE BIOSYNTHESIS PROTEIN 1"/>
    <property type="match status" value="1"/>
</dbReference>